<sequence length="103" mass="11974">MLTLVQLTTKFCEWPFHERTCFLEDSASGQRVPQTDCYPYHRTVPSWPMALQSLYDCRVFNITSHNKTLVQFGMKETIHPNTFTSESLCIEIQTLDTTNTHTL</sequence>
<evidence type="ECO:0000313" key="1">
    <source>
        <dbReference type="EMBL" id="GEM73992.1"/>
    </source>
</evidence>
<keyword evidence="2" id="KW-1185">Reference proteome</keyword>
<proteinExistence type="predicted"/>
<accession>A0A511QC48</accession>
<dbReference type="RefSeq" id="WP_039979480.1">
    <property type="nucleotide sequence ID" value="NZ_BAOJ01000017.1"/>
</dbReference>
<dbReference type="EMBL" id="BJXJ01000001">
    <property type="protein sequence ID" value="GEM73992.1"/>
    <property type="molecule type" value="Genomic_DNA"/>
</dbReference>
<comment type="caution">
    <text evidence="1">The sequence shown here is derived from an EMBL/GenBank/DDBJ whole genome shotgun (WGS) entry which is preliminary data.</text>
</comment>
<dbReference type="Proteomes" id="UP000321922">
    <property type="component" value="Unassembled WGS sequence"/>
</dbReference>
<name>A0A511QC48_9VIBR</name>
<gene>
    <name evidence="1" type="ORF">VSA01S_01040</name>
</gene>
<evidence type="ECO:0000313" key="2">
    <source>
        <dbReference type="Proteomes" id="UP000321922"/>
    </source>
</evidence>
<protein>
    <submittedName>
        <fullName evidence="1">Uncharacterized protein</fullName>
    </submittedName>
</protein>
<dbReference type="AlphaFoldDB" id="A0A511QC48"/>
<reference evidence="1 2" key="1">
    <citation type="submission" date="2019-07" db="EMBL/GenBank/DDBJ databases">
        <title>Whole genome shotgun sequence of Vibrio sagamiensis NBRC 104589.</title>
        <authorList>
            <person name="Hosoyama A."/>
            <person name="Uohara A."/>
            <person name="Ohji S."/>
            <person name="Ichikawa N."/>
        </authorList>
    </citation>
    <scope>NUCLEOTIDE SEQUENCE [LARGE SCALE GENOMIC DNA]</scope>
    <source>
        <strain evidence="1 2">NBRC 104589</strain>
    </source>
</reference>
<organism evidence="1 2">
    <name type="scientific">Vibrio sagamiensis NBRC 104589</name>
    <dbReference type="NCBI Taxonomy" id="1219064"/>
    <lineage>
        <taxon>Bacteria</taxon>
        <taxon>Pseudomonadati</taxon>
        <taxon>Pseudomonadota</taxon>
        <taxon>Gammaproteobacteria</taxon>
        <taxon>Vibrionales</taxon>
        <taxon>Vibrionaceae</taxon>
        <taxon>Vibrio</taxon>
    </lineage>
</organism>